<dbReference type="PANTHER" id="PTHR34501:SF9">
    <property type="entry name" value="MAJOR OUTER MEMBRANE PROTEIN P.IA"/>
    <property type="match status" value="1"/>
</dbReference>
<evidence type="ECO:0000256" key="10">
    <source>
        <dbReference type="ARBA" id="ARBA00023237"/>
    </source>
</evidence>
<proteinExistence type="predicted"/>
<dbReference type="GO" id="GO:0009279">
    <property type="term" value="C:cell outer membrane"/>
    <property type="evidence" value="ECO:0007669"/>
    <property type="project" value="UniProtKB-SubCell"/>
</dbReference>
<dbReference type="PANTHER" id="PTHR34501">
    <property type="entry name" value="PROTEIN YDDL-RELATED"/>
    <property type="match status" value="1"/>
</dbReference>
<dbReference type="PATRIC" id="fig|1470200.3.peg.468"/>
<dbReference type="AlphaFoldDB" id="A0A0J0YQN8"/>
<dbReference type="InterPro" id="IPR050298">
    <property type="entry name" value="Gram-neg_bact_OMP"/>
</dbReference>
<reference evidence="12 13" key="1">
    <citation type="submission" date="2014-11" db="EMBL/GenBank/DDBJ databases">
        <title>Genome of a novel goose pathogen.</title>
        <authorList>
            <person name="Hansen C.M."/>
            <person name="Hueffer K."/>
            <person name="Choi S.C."/>
        </authorList>
    </citation>
    <scope>NUCLEOTIDE SEQUENCE [LARGE SCALE GENOMIC DNA]</scope>
    <source>
        <strain evidence="12 13">KH1503</strain>
    </source>
</reference>
<dbReference type="InterPro" id="IPR033900">
    <property type="entry name" value="Gram_neg_porin_domain"/>
</dbReference>
<dbReference type="STRING" id="1470200.PL75_07820"/>
<dbReference type="GO" id="GO:0046930">
    <property type="term" value="C:pore complex"/>
    <property type="evidence" value="ECO:0007669"/>
    <property type="project" value="UniProtKB-KW"/>
</dbReference>
<protein>
    <submittedName>
        <fullName evidence="12">Membrane protein</fullName>
    </submittedName>
</protein>
<dbReference type="RefSeq" id="WP_047761374.1">
    <property type="nucleotide sequence ID" value="NZ_CP091510.1"/>
</dbReference>
<dbReference type="InterPro" id="IPR001702">
    <property type="entry name" value="Porin_Gram-ve"/>
</dbReference>
<evidence type="ECO:0000256" key="7">
    <source>
        <dbReference type="ARBA" id="ARBA00023065"/>
    </source>
</evidence>
<dbReference type="GO" id="GO:0034220">
    <property type="term" value="P:monoatomic ion transmembrane transport"/>
    <property type="evidence" value="ECO:0007669"/>
    <property type="project" value="InterPro"/>
</dbReference>
<dbReference type="SUPFAM" id="SSF56935">
    <property type="entry name" value="Porins"/>
    <property type="match status" value="1"/>
</dbReference>
<evidence type="ECO:0000256" key="1">
    <source>
        <dbReference type="ARBA" id="ARBA00004571"/>
    </source>
</evidence>
<keyword evidence="6 11" id="KW-0732">Signal</keyword>
<evidence type="ECO:0000256" key="8">
    <source>
        <dbReference type="ARBA" id="ARBA00023114"/>
    </source>
</evidence>
<keyword evidence="7" id="KW-0406">Ion transport</keyword>
<evidence type="ECO:0000313" key="12">
    <source>
        <dbReference type="EMBL" id="KLT72445.1"/>
    </source>
</evidence>
<keyword evidence="8" id="KW-0626">Porin</keyword>
<evidence type="ECO:0000256" key="5">
    <source>
        <dbReference type="ARBA" id="ARBA00022692"/>
    </source>
</evidence>
<dbReference type="PRINTS" id="PR00184">
    <property type="entry name" value="NEISSPPORIN"/>
</dbReference>
<feature type="signal peptide" evidence="11">
    <location>
        <begin position="1"/>
        <end position="19"/>
    </location>
</feature>
<evidence type="ECO:0000256" key="3">
    <source>
        <dbReference type="ARBA" id="ARBA00022448"/>
    </source>
</evidence>
<dbReference type="Proteomes" id="UP000036027">
    <property type="component" value="Unassembled WGS sequence"/>
</dbReference>
<evidence type="ECO:0000256" key="9">
    <source>
        <dbReference type="ARBA" id="ARBA00023136"/>
    </source>
</evidence>
<comment type="subcellular location">
    <subcellularLocation>
        <location evidence="1">Cell outer membrane</location>
        <topology evidence="1">Multi-pass membrane protein</topology>
    </subcellularLocation>
</comment>
<dbReference type="NCBIfam" id="NF040479">
    <property type="entry name" value="porin_porB_Neis"/>
    <property type="match status" value="1"/>
</dbReference>
<dbReference type="GO" id="GO:0015288">
    <property type="term" value="F:porin activity"/>
    <property type="evidence" value="ECO:0007669"/>
    <property type="project" value="UniProtKB-KW"/>
</dbReference>
<dbReference type="InterPro" id="IPR002299">
    <property type="entry name" value="Porin_Neis"/>
</dbReference>
<evidence type="ECO:0000313" key="13">
    <source>
        <dbReference type="Proteomes" id="UP000036027"/>
    </source>
</evidence>
<keyword evidence="9" id="KW-0472">Membrane</keyword>
<organism evidence="12 13">
    <name type="scientific">Neisseria arctica</name>
    <dbReference type="NCBI Taxonomy" id="1470200"/>
    <lineage>
        <taxon>Bacteria</taxon>
        <taxon>Pseudomonadati</taxon>
        <taxon>Pseudomonadota</taxon>
        <taxon>Betaproteobacteria</taxon>
        <taxon>Neisseriales</taxon>
        <taxon>Neisseriaceae</taxon>
        <taxon>Neisseria</taxon>
    </lineage>
</organism>
<keyword evidence="13" id="KW-1185">Reference proteome</keyword>
<accession>A0A0J0YQN8</accession>
<keyword evidence="3" id="KW-0813">Transport</keyword>
<dbReference type="PRINTS" id="PR00182">
    <property type="entry name" value="ECOLNEIPORIN"/>
</dbReference>
<comment type="subunit">
    <text evidence="2">Homotrimer.</text>
</comment>
<evidence type="ECO:0000256" key="11">
    <source>
        <dbReference type="SAM" id="SignalP"/>
    </source>
</evidence>
<dbReference type="InterPro" id="IPR023614">
    <property type="entry name" value="Porin_dom_sf"/>
</dbReference>
<feature type="chain" id="PRO_5005246805" evidence="11">
    <location>
        <begin position="20"/>
        <end position="365"/>
    </location>
</feature>
<evidence type="ECO:0000256" key="4">
    <source>
        <dbReference type="ARBA" id="ARBA00022452"/>
    </source>
</evidence>
<keyword evidence="10" id="KW-0998">Cell outer membrane</keyword>
<keyword evidence="5" id="KW-0812">Transmembrane</keyword>
<keyword evidence="4" id="KW-1134">Transmembrane beta strand</keyword>
<dbReference type="Gene3D" id="2.40.160.10">
    <property type="entry name" value="Porin"/>
    <property type="match status" value="1"/>
</dbReference>
<evidence type="ECO:0000256" key="6">
    <source>
        <dbReference type="ARBA" id="ARBA00022729"/>
    </source>
</evidence>
<comment type="caution">
    <text evidence="12">The sequence shown here is derived from an EMBL/GenBank/DDBJ whole genome shotgun (WGS) entry which is preliminary data.</text>
</comment>
<dbReference type="EMBL" id="JTDO01000012">
    <property type="protein sequence ID" value="KLT72445.1"/>
    <property type="molecule type" value="Genomic_DNA"/>
</dbReference>
<dbReference type="CDD" id="cd00342">
    <property type="entry name" value="gram_neg_porins"/>
    <property type="match status" value="1"/>
</dbReference>
<sequence length="365" mass="38728">MKKTLIALTLAALPVAASADVILYGQIKAGVEVAQTKVTVDGVSEKSDTTTQIADFGSRIGFKGHEHLGSGLNAIWQVENNVSVAGGGTWAGRDSFIGLEGNFGKVRAGKLSTQLNDMGTVDPWEYNNNALGLGMFTRTGKRVTSVRYDSPVFAGFSGNVQYTPRDNGTEVRGLGVTTGRDDEASDTSGYYAGLNYENAGFFAQYGVGYKKSAYIAGSGESKSGQAHRVEAGYDANNLFVGLGYQYTNGWDSYDSYLAALASDSEYDAAADNSVGIKAHEVAATAAYRFGNVTPRVSYAHGFKVKGAELTDAERKAAKYDQIVLGADYDFSKRTTAMVSAGWLKAGSGDNKTQTTAGLVGLRHKF</sequence>
<evidence type="ECO:0000256" key="2">
    <source>
        <dbReference type="ARBA" id="ARBA00011233"/>
    </source>
</evidence>
<dbReference type="OrthoDB" id="5289162at2"/>
<name>A0A0J0YQN8_9NEIS</name>
<dbReference type="Pfam" id="PF00267">
    <property type="entry name" value="Porin_1"/>
    <property type="match status" value="1"/>
</dbReference>
<gene>
    <name evidence="12" type="ORF">PL75_07820</name>
</gene>